<evidence type="ECO:0000259" key="5">
    <source>
        <dbReference type="Pfam" id="PF00296"/>
    </source>
</evidence>
<evidence type="ECO:0000256" key="1">
    <source>
        <dbReference type="ARBA" id="ARBA00022630"/>
    </source>
</evidence>
<sequence length="290" mass="32139">MRFGLCILPEHRWSDAAPMWRAAEEMGFDHAWTYDHLVWGGLRESPWYGTTPTLTAAALVTERIQLGTFVTSPNYRHPVTLMRDLLALDDISGGRVIVGIGSGGEPDATILGTPPLTPRQKVDRMAEFTDLLDRTLTSDHVDFDGEWFQARDARSLPGPVPRPDAARMPFVIAANGPRAMRVALEHGQGWVTIGRDGATGETWWQGLAQLCARLDELAQETGREQPLDRYLNLDYDRYSLTSVAAFTDAVGRAADLGFTDVIAHWPRADSPYEGRRDTLEAVAALLPTLR</sequence>
<keyword evidence="7" id="KW-1185">Reference proteome</keyword>
<feature type="domain" description="Luciferase-like" evidence="5">
    <location>
        <begin position="1"/>
        <end position="213"/>
    </location>
</feature>
<keyword evidence="2" id="KW-0288">FMN</keyword>
<dbReference type="GO" id="GO:0046306">
    <property type="term" value="P:alkanesulfonate catabolic process"/>
    <property type="evidence" value="ECO:0007669"/>
    <property type="project" value="TreeGrafter"/>
</dbReference>
<organism evidence="6 7">
    <name type="scientific">Kineosphaera limosa NBRC 100340</name>
    <dbReference type="NCBI Taxonomy" id="1184609"/>
    <lineage>
        <taxon>Bacteria</taxon>
        <taxon>Bacillati</taxon>
        <taxon>Actinomycetota</taxon>
        <taxon>Actinomycetes</taxon>
        <taxon>Micrococcales</taxon>
        <taxon>Dermatophilaceae</taxon>
        <taxon>Kineosphaera</taxon>
    </lineage>
</organism>
<proteinExistence type="predicted"/>
<dbReference type="Proteomes" id="UP000008366">
    <property type="component" value="Unassembled WGS sequence"/>
</dbReference>
<dbReference type="InterPro" id="IPR050172">
    <property type="entry name" value="SsuD_RutA_monooxygenase"/>
</dbReference>
<gene>
    <name evidence="6" type="ORF">KILIM_022_00720</name>
</gene>
<name>K6WP37_9MICO</name>
<accession>K6WP37</accession>
<dbReference type="OrthoDB" id="7374740at2"/>
<dbReference type="eggNOG" id="COG2141">
    <property type="taxonomic scope" value="Bacteria"/>
</dbReference>
<dbReference type="InterPro" id="IPR036661">
    <property type="entry name" value="Luciferase-like_sf"/>
</dbReference>
<dbReference type="InterPro" id="IPR011251">
    <property type="entry name" value="Luciferase-like_dom"/>
</dbReference>
<dbReference type="PANTHER" id="PTHR42847">
    <property type="entry name" value="ALKANESULFONATE MONOOXYGENASE"/>
    <property type="match status" value="1"/>
</dbReference>
<keyword evidence="4" id="KW-0503">Monooxygenase</keyword>
<comment type="caution">
    <text evidence="6">The sequence shown here is derived from an EMBL/GenBank/DDBJ whole genome shotgun (WGS) entry which is preliminary data.</text>
</comment>
<protein>
    <recommendedName>
        <fullName evidence="5">Luciferase-like domain-containing protein</fullName>
    </recommendedName>
</protein>
<evidence type="ECO:0000313" key="7">
    <source>
        <dbReference type="Proteomes" id="UP000008366"/>
    </source>
</evidence>
<dbReference type="EMBL" id="BAHD01000022">
    <property type="protein sequence ID" value="GAB95586.1"/>
    <property type="molecule type" value="Genomic_DNA"/>
</dbReference>
<dbReference type="AlphaFoldDB" id="K6WP37"/>
<evidence type="ECO:0000256" key="2">
    <source>
        <dbReference type="ARBA" id="ARBA00022643"/>
    </source>
</evidence>
<dbReference type="STRING" id="1184609.KILIM_022_00720"/>
<evidence type="ECO:0000256" key="4">
    <source>
        <dbReference type="ARBA" id="ARBA00023033"/>
    </source>
</evidence>
<dbReference type="RefSeq" id="WP_006592118.1">
    <property type="nucleotide sequence ID" value="NZ_BAHD01000022.1"/>
</dbReference>
<dbReference type="PANTHER" id="PTHR42847:SF4">
    <property type="entry name" value="ALKANESULFONATE MONOOXYGENASE-RELATED"/>
    <property type="match status" value="1"/>
</dbReference>
<dbReference type="GO" id="GO:0008726">
    <property type="term" value="F:alkanesulfonate monooxygenase activity"/>
    <property type="evidence" value="ECO:0007669"/>
    <property type="project" value="TreeGrafter"/>
</dbReference>
<keyword evidence="1" id="KW-0285">Flavoprotein</keyword>
<keyword evidence="3" id="KW-0560">Oxidoreductase</keyword>
<dbReference type="Gene3D" id="3.20.20.30">
    <property type="entry name" value="Luciferase-like domain"/>
    <property type="match status" value="1"/>
</dbReference>
<reference evidence="6 7" key="1">
    <citation type="submission" date="2012-08" db="EMBL/GenBank/DDBJ databases">
        <title>Whole genome shotgun sequence of Kineosphaera limosa NBRC 100340.</title>
        <authorList>
            <person name="Yoshida I."/>
            <person name="Isaki S."/>
            <person name="Hosoyama A."/>
            <person name="Tsuchikane K."/>
            <person name="Katsumata H."/>
            <person name="Ando Y."/>
            <person name="Ohji S."/>
            <person name="Hamada M."/>
            <person name="Tamura T."/>
            <person name="Yamazoe A."/>
            <person name="Yamazaki S."/>
            <person name="Fujita N."/>
        </authorList>
    </citation>
    <scope>NUCLEOTIDE SEQUENCE [LARGE SCALE GENOMIC DNA]</scope>
    <source>
        <strain evidence="6 7">NBRC 100340</strain>
    </source>
</reference>
<evidence type="ECO:0000256" key="3">
    <source>
        <dbReference type="ARBA" id="ARBA00023002"/>
    </source>
</evidence>
<dbReference type="SUPFAM" id="SSF51679">
    <property type="entry name" value="Bacterial luciferase-like"/>
    <property type="match status" value="1"/>
</dbReference>
<dbReference type="Pfam" id="PF00296">
    <property type="entry name" value="Bac_luciferase"/>
    <property type="match status" value="1"/>
</dbReference>
<evidence type="ECO:0000313" key="6">
    <source>
        <dbReference type="EMBL" id="GAB95586.1"/>
    </source>
</evidence>